<gene>
    <name evidence="1" type="ORF">SMRZ_LOCUS10482</name>
</gene>
<accession>A0A183M357</accession>
<sequence>MNTLTSEGKHSIQLTAQNQIDDLDFTDNLFLISHTHEQIQKKTTSVASTSASVGFNIHKGKINILKDKTENANPITVDGETLEDVESFTYLRSIIDEQGGSDADIKTRIGKPRAAFLQLMII</sequence>
<protein>
    <submittedName>
        <fullName evidence="1">Uncharacterized protein</fullName>
    </submittedName>
</protein>
<evidence type="ECO:0000313" key="2">
    <source>
        <dbReference type="Proteomes" id="UP000277204"/>
    </source>
</evidence>
<dbReference type="Proteomes" id="UP000277204">
    <property type="component" value="Unassembled WGS sequence"/>
</dbReference>
<dbReference type="AlphaFoldDB" id="A0A183M357"/>
<dbReference type="EMBL" id="UZAI01005445">
    <property type="protein sequence ID" value="VDO90563.1"/>
    <property type="molecule type" value="Genomic_DNA"/>
</dbReference>
<organism evidence="1 2">
    <name type="scientific">Schistosoma margrebowiei</name>
    <dbReference type="NCBI Taxonomy" id="48269"/>
    <lineage>
        <taxon>Eukaryota</taxon>
        <taxon>Metazoa</taxon>
        <taxon>Spiralia</taxon>
        <taxon>Lophotrochozoa</taxon>
        <taxon>Platyhelminthes</taxon>
        <taxon>Trematoda</taxon>
        <taxon>Digenea</taxon>
        <taxon>Strigeidida</taxon>
        <taxon>Schistosomatoidea</taxon>
        <taxon>Schistosomatidae</taxon>
        <taxon>Schistosoma</taxon>
    </lineage>
</organism>
<name>A0A183M357_9TREM</name>
<keyword evidence="2" id="KW-1185">Reference proteome</keyword>
<dbReference type="PANTHER" id="PTHR47027">
    <property type="entry name" value="REVERSE TRANSCRIPTASE DOMAIN-CONTAINING PROTEIN"/>
    <property type="match status" value="1"/>
</dbReference>
<dbReference type="PANTHER" id="PTHR47027:SF25">
    <property type="entry name" value="REVERSE TRANSCRIPTASE DOMAIN-CONTAINING PROTEIN"/>
    <property type="match status" value="1"/>
</dbReference>
<reference evidence="1 2" key="1">
    <citation type="submission" date="2018-11" db="EMBL/GenBank/DDBJ databases">
        <authorList>
            <consortium name="Pathogen Informatics"/>
        </authorList>
    </citation>
    <scope>NUCLEOTIDE SEQUENCE [LARGE SCALE GENOMIC DNA]</scope>
    <source>
        <strain evidence="1 2">Zambia</strain>
    </source>
</reference>
<proteinExistence type="predicted"/>
<evidence type="ECO:0000313" key="1">
    <source>
        <dbReference type="EMBL" id="VDO90563.1"/>
    </source>
</evidence>